<feature type="compositionally biased region" description="Basic and acidic residues" evidence="2">
    <location>
        <begin position="218"/>
        <end position="232"/>
    </location>
</feature>
<feature type="compositionally biased region" description="Pro residues" evidence="2">
    <location>
        <begin position="249"/>
        <end position="264"/>
    </location>
</feature>
<name>A0A8J6KYV0_MICOH</name>
<protein>
    <submittedName>
        <fullName evidence="4">A disintegrin and metalloproteinase with thrombospondin motifs 1</fullName>
    </submittedName>
</protein>
<dbReference type="InterPro" id="IPR002870">
    <property type="entry name" value="Peptidase_M12B_N"/>
</dbReference>
<evidence type="ECO:0000313" key="4">
    <source>
        <dbReference type="EMBL" id="KAH0519655.1"/>
    </source>
</evidence>
<reference evidence="4" key="1">
    <citation type="submission" date="2020-03" db="EMBL/GenBank/DDBJ databases">
        <title>Studies in the Genomics of Life Span.</title>
        <authorList>
            <person name="Glass D."/>
        </authorList>
    </citation>
    <scope>NUCLEOTIDE SEQUENCE</scope>
    <source>
        <strain evidence="4">LTLLF</strain>
        <tissue evidence="4">Muscle</tissue>
    </source>
</reference>
<dbReference type="EMBL" id="JAATJU010003883">
    <property type="protein sequence ID" value="KAH0519655.1"/>
    <property type="molecule type" value="Genomic_DNA"/>
</dbReference>
<dbReference type="PANTHER" id="PTHR11905">
    <property type="entry name" value="ADAM A DISINTEGRIN AND METALLOPROTEASE DOMAIN"/>
    <property type="match status" value="1"/>
</dbReference>
<evidence type="ECO:0000313" key="5">
    <source>
        <dbReference type="Proteomes" id="UP000710432"/>
    </source>
</evidence>
<keyword evidence="1" id="KW-1015">Disulfide bond</keyword>
<feature type="region of interest" description="Disordered" evidence="2">
    <location>
        <begin position="179"/>
        <end position="274"/>
    </location>
</feature>
<dbReference type="GO" id="GO:0008237">
    <property type="term" value="F:metallopeptidase activity"/>
    <property type="evidence" value="ECO:0007669"/>
    <property type="project" value="InterPro"/>
</dbReference>
<evidence type="ECO:0000256" key="1">
    <source>
        <dbReference type="ARBA" id="ARBA00023157"/>
    </source>
</evidence>
<sequence length="274" mass="29799">MQPAVPLGSRKQRLCSDMGHVQPAAKSRASLPSPTLFLLLASVAMLLCVRGAEGRPAEEDEELVLPSLERDPGHDSTTRLRLEAFGQQLHLKLQPDSGFLAPGFTLQTVGRSPGSEAQHLDPTGDLAHCFYSGTVNGDPSSAAALSLCEGVRGAFYLQGEEFFIQPAPEVATERLVPAVPEEESPAPPQFHILRRRRRGSGGAKCGVMDDETLPTGDSHPESRDPRTQRPLRDPTQQEAGKPTGIRTHPLPPPPTHLNLYPPPFSTRRDLRAYF</sequence>
<organism evidence="4 5">
    <name type="scientific">Microtus ochrogaster</name>
    <name type="common">Prairie vole</name>
    <dbReference type="NCBI Taxonomy" id="79684"/>
    <lineage>
        <taxon>Eukaryota</taxon>
        <taxon>Metazoa</taxon>
        <taxon>Chordata</taxon>
        <taxon>Craniata</taxon>
        <taxon>Vertebrata</taxon>
        <taxon>Euteleostomi</taxon>
        <taxon>Mammalia</taxon>
        <taxon>Eutheria</taxon>
        <taxon>Euarchontoglires</taxon>
        <taxon>Glires</taxon>
        <taxon>Rodentia</taxon>
        <taxon>Myomorpha</taxon>
        <taxon>Muroidea</taxon>
        <taxon>Cricetidae</taxon>
        <taxon>Arvicolinae</taxon>
        <taxon>Microtus</taxon>
    </lineage>
</organism>
<dbReference type="PANTHER" id="PTHR11905:SF256">
    <property type="entry name" value="PEPTIDASE M12B DOMAIN-CONTAINING PROTEIN"/>
    <property type="match status" value="1"/>
</dbReference>
<dbReference type="GO" id="GO:0031012">
    <property type="term" value="C:extracellular matrix"/>
    <property type="evidence" value="ECO:0007669"/>
    <property type="project" value="InterPro"/>
</dbReference>
<evidence type="ECO:0000256" key="2">
    <source>
        <dbReference type="SAM" id="MobiDB-lite"/>
    </source>
</evidence>
<dbReference type="Pfam" id="PF01562">
    <property type="entry name" value="Pep_M12B_propep"/>
    <property type="match status" value="1"/>
</dbReference>
<comment type="caution">
    <text evidence="4">The sequence shown here is derived from an EMBL/GenBank/DDBJ whole genome shotgun (WGS) entry which is preliminary data.</text>
</comment>
<gene>
    <name evidence="4" type="ORF">LTLLF_208700</name>
</gene>
<dbReference type="PRINTS" id="PR01858">
    <property type="entry name" value="ADAMTS1"/>
</dbReference>
<dbReference type="AlphaFoldDB" id="A0A8J6KYV0"/>
<dbReference type="GO" id="GO:0008270">
    <property type="term" value="F:zinc ion binding"/>
    <property type="evidence" value="ECO:0007669"/>
    <property type="project" value="InterPro"/>
</dbReference>
<dbReference type="Proteomes" id="UP000710432">
    <property type="component" value="Unassembled WGS sequence"/>
</dbReference>
<proteinExistence type="predicted"/>
<dbReference type="InterPro" id="IPR013274">
    <property type="entry name" value="Pept_M12B_ADAM-TS1"/>
</dbReference>
<evidence type="ECO:0000259" key="3">
    <source>
        <dbReference type="Pfam" id="PF01562"/>
    </source>
</evidence>
<accession>A0A8J6KYV0</accession>
<feature type="domain" description="Peptidase M12B propeptide" evidence="3">
    <location>
        <begin position="72"/>
        <end position="136"/>
    </location>
</feature>